<reference evidence="11" key="1">
    <citation type="submission" date="2025-08" db="UniProtKB">
        <authorList>
            <consortium name="Ensembl"/>
        </authorList>
    </citation>
    <scope>IDENTIFICATION</scope>
</reference>
<evidence type="ECO:0000313" key="12">
    <source>
        <dbReference type="Proteomes" id="UP000694383"/>
    </source>
</evidence>
<evidence type="ECO:0000313" key="11">
    <source>
        <dbReference type="Ensembl" id="ENSOSIP00000021703.1"/>
    </source>
</evidence>
<evidence type="ECO:0000256" key="8">
    <source>
        <dbReference type="ARBA" id="ARBA00022729"/>
    </source>
</evidence>
<evidence type="ECO:0000256" key="4">
    <source>
        <dbReference type="ARBA" id="ARBA00022135"/>
    </source>
</evidence>
<evidence type="ECO:0000256" key="9">
    <source>
        <dbReference type="ARBA" id="ARBA00093407"/>
    </source>
</evidence>
<evidence type="ECO:0000256" key="6">
    <source>
        <dbReference type="ARBA" id="ARBA00022685"/>
    </source>
</evidence>
<dbReference type="InterPro" id="IPR003625">
    <property type="entry name" value="PTH"/>
</dbReference>
<keyword evidence="7" id="KW-0372">Hormone</keyword>
<name>A0A8C8DPX7_9TELE</name>
<sequence length="115" mass="13338">MLSIRYLETLLLVVFIACYITEAKPLRKRSISEMQLMHNLQEHKQVGDRQDWLQEKLKKIISPSNKPQQGPPANVKSLFKLDTNPLTLELFDLSALLRSICLNVPELSQKFDLLY</sequence>
<accession>A0A8C8DPX7</accession>
<evidence type="ECO:0000256" key="1">
    <source>
        <dbReference type="ARBA" id="ARBA00004613"/>
    </source>
</evidence>
<evidence type="ECO:0000256" key="2">
    <source>
        <dbReference type="ARBA" id="ARBA00006307"/>
    </source>
</evidence>
<keyword evidence="6" id="KW-0165">Cleavage on pair of basic residues</keyword>
<evidence type="ECO:0000256" key="10">
    <source>
        <dbReference type="SAM" id="SignalP"/>
    </source>
</evidence>
<dbReference type="PANTHER" id="PTHR10541:SF2">
    <property type="entry name" value="PARATHYROID HORMONE"/>
    <property type="match status" value="1"/>
</dbReference>
<evidence type="ECO:0000256" key="3">
    <source>
        <dbReference type="ARBA" id="ARBA00011605"/>
    </source>
</evidence>
<reference evidence="11" key="2">
    <citation type="submission" date="2025-09" db="UniProtKB">
        <authorList>
            <consortium name="Ensembl"/>
        </authorList>
    </citation>
    <scope>IDENTIFICATION</scope>
</reference>
<keyword evidence="12" id="KW-1185">Reference proteome</keyword>
<comment type="function">
    <text evidence="9">Parathyroid hormone elevates calcium level by dissolving the salts in bone and preventing their renal excretion. Acts by binding to its receptor, PTH1R, activating G protein-coupled receptor signaling. Stimulates [1-14C]-2-deoxy-D-glucose (2DG) transport and glycogen synthesis in osteoblastic cells.</text>
</comment>
<evidence type="ECO:0000256" key="7">
    <source>
        <dbReference type="ARBA" id="ARBA00022702"/>
    </source>
</evidence>
<dbReference type="InterPro" id="IPR001415">
    <property type="entry name" value="PTH/PTH-rel"/>
</dbReference>
<dbReference type="GO" id="GO:0006874">
    <property type="term" value="P:intracellular calcium ion homeostasis"/>
    <property type="evidence" value="ECO:0007669"/>
    <property type="project" value="InterPro"/>
</dbReference>
<comment type="subcellular location">
    <subcellularLocation>
        <location evidence="1">Secreted</location>
    </subcellularLocation>
</comment>
<dbReference type="PANTHER" id="PTHR10541">
    <property type="entry name" value="PARATHYROID HORMONE"/>
    <property type="match status" value="1"/>
</dbReference>
<feature type="signal peptide" evidence="10">
    <location>
        <begin position="1"/>
        <end position="23"/>
    </location>
</feature>
<proteinExistence type="inferred from homology"/>
<organism evidence="11 12">
    <name type="scientific">Oryzias sinensis</name>
    <name type="common">Chinese medaka</name>
    <dbReference type="NCBI Taxonomy" id="183150"/>
    <lineage>
        <taxon>Eukaryota</taxon>
        <taxon>Metazoa</taxon>
        <taxon>Chordata</taxon>
        <taxon>Craniata</taxon>
        <taxon>Vertebrata</taxon>
        <taxon>Euteleostomi</taxon>
        <taxon>Actinopterygii</taxon>
        <taxon>Neopterygii</taxon>
        <taxon>Teleostei</taxon>
        <taxon>Neoteleostei</taxon>
        <taxon>Acanthomorphata</taxon>
        <taxon>Ovalentaria</taxon>
        <taxon>Atherinomorphae</taxon>
        <taxon>Beloniformes</taxon>
        <taxon>Adrianichthyidae</taxon>
        <taxon>Oryziinae</taxon>
        <taxon>Oryzias</taxon>
    </lineage>
</organism>
<evidence type="ECO:0000256" key="5">
    <source>
        <dbReference type="ARBA" id="ARBA00022525"/>
    </source>
</evidence>
<dbReference type="GO" id="GO:0005576">
    <property type="term" value="C:extracellular region"/>
    <property type="evidence" value="ECO:0007669"/>
    <property type="project" value="UniProtKB-SubCell"/>
</dbReference>
<keyword evidence="5" id="KW-0964">Secreted</keyword>
<dbReference type="AlphaFoldDB" id="A0A8C8DPX7"/>
<keyword evidence="8 10" id="KW-0732">Signal</keyword>
<comment type="subunit">
    <text evidence="3">Interacts with PTH1R (via N-terminal extracellular domain).</text>
</comment>
<dbReference type="SMART" id="SM00087">
    <property type="entry name" value="PTH"/>
    <property type="match status" value="1"/>
</dbReference>
<comment type="similarity">
    <text evidence="2">Belongs to the parathyroid hormone family.</text>
</comment>
<dbReference type="Ensembl" id="ENSOSIT00000022914.1">
    <property type="protein sequence ID" value="ENSOSIP00000021703.1"/>
    <property type="gene ID" value="ENSOSIG00000011455.1"/>
</dbReference>
<dbReference type="Proteomes" id="UP000694383">
    <property type="component" value="Unplaced"/>
</dbReference>
<dbReference type="GeneTree" id="ENSGT00390000018603"/>
<protein>
    <recommendedName>
        <fullName evidence="4">Parathyroid hormone</fullName>
    </recommendedName>
</protein>
<feature type="chain" id="PRO_5034163613" description="Parathyroid hormone" evidence="10">
    <location>
        <begin position="24"/>
        <end position="115"/>
    </location>
</feature>
<dbReference type="GO" id="GO:0005179">
    <property type="term" value="F:hormone activity"/>
    <property type="evidence" value="ECO:0007669"/>
    <property type="project" value="UniProtKB-KW"/>
</dbReference>